<dbReference type="Pfam" id="PF24251">
    <property type="entry name" value="DUF7453"/>
    <property type="match status" value="1"/>
</dbReference>
<evidence type="ECO:0000313" key="2">
    <source>
        <dbReference type="EMBL" id="WNO05783.1"/>
    </source>
</evidence>
<dbReference type="InterPro" id="IPR013424">
    <property type="entry name" value="Ice-binding_C"/>
</dbReference>
<gene>
    <name evidence="2" type="ORF">RAN89_04945</name>
</gene>
<dbReference type="EMBL" id="CP132507">
    <property type="protein sequence ID" value="WNO05783.1"/>
    <property type="molecule type" value="Genomic_DNA"/>
</dbReference>
<dbReference type="Proteomes" id="UP001302257">
    <property type="component" value="Chromosome"/>
</dbReference>
<accession>A0ABZ0B1R0</accession>
<keyword evidence="3" id="KW-1185">Reference proteome</keyword>
<dbReference type="InterPro" id="IPR055876">
    <property type="entry name" value="DUF7453"/>
</dbReference>
<sequence length="711" mass="71575">MNEGGQTAFNTSIIGGSNSGGIYRSNSASAPTAIALVGQNAGGNAGAFFFVGNPKLNDSGQVAFRVTLTGGTIAQGIYFSNGGTPFTIAAHTQGAPGSGGGMFLDFGNPVLNNNGQTAFRALLTFGSSTEGIYRSSDGTLTPIAIQGQSATGTGVGTFASFSSPVLNASGQTAFVANITGGSTNQGIYRSSSTTTLTAVALQGQNATGSSGGTFSSFSNTILNDRGHTAFKANISGGSSSEGLYVGDGQDTVAVQLAGSTIAGKTVSSIDTPLTGSFNNLGQLAYRAVFTDGGSGNFLFTPDLRWRQAISGAWDTAANWTLGLAPAFVHAIKIDPNVSLTVTGPKEAQSVKSLTVGGGNGIATLKLAGGTLTSESAVQIASTGVLTGEGVITGRVLNAGTVRADNLRFDLGLDNVGRVVGNGRIAANLVNAGQVRVGAGEAMLLSGTTHTNAGTIEVRNGGELEISGSVTQAANGRTLLDNATLRFNNGLTNAGQVNVGFGGASVFGEVVNAAGGKVIVSGNSQATFYDTVEAKSGSELRVSAGSTALFFGQVLQRNGAAFTGSGTKFYEGGLSVGNSPGAANDEGSVNFGSGNLYLAEIGGTQAGTGFDYYNVAGNLHFGGTLKLVSYGAFIGQAGQTFDLFDWGTSSGTFASIDSSSFHLAAGTRLDTSHLYQNGTISVAAVPEPETYAMLLAGLGLMGAMVRRRQTKA</sequence>
<evidence type="ECO:0000313" key="3">
    <source>
        <dbReference type="Proteomes" id="UP001302257"/>
    </source>
</evidence>
<organism evidence="2 3">
    <name type="scientific">Rhodoferax mekongensis</name>
    <dbReference type="NCBI Taxonomy" id="3068341"/>
    <lineage>
        <taxon>Bacteria</taxon>
        <taxon>Pseudomonadati</taxon>
        <taxon>Pseudomonadota</taxon>
        <taxon>Betaproteobacteria</taxon>
        <taxon>Burkholderiales</taxon>
        <taxon>Comamonadaceae</taxon>
        <taxon>Rhodoferax</taxon>
    </lineage>
</organism>
<reference evidence="2 3" key="1">
    <citation type="submission" date="2023-08" db="EMBL/GenBank/DDBJ databases">
        <title>Rhodoferax potami sp. nov. and Rhodoferax mekongensis sp. nov., isolated from the Mekong River in Thailand.</title>
        <authorList>
            <person name="Kitikhun S."/>
            <person name="Charoenyingcharoen P."/>
            <person name="Siriarchawattana P."/>
            <person name="Likhitrattanapisal S."/>
            <person name="Nilsakha T."/>
            <person name="Chanpet A."/>
            <person name="Rattanawaree P."/>
            <person name="Ingsriswang S."/>
        </authorList>
    </citation>
    <scope>NUCLEOTIDE SEQUENCE [LARGE SCALE GENOMIC DNA]</scope>
    <source>
        <strain evidence="2 3">TBRC 17307</strain>
    </source>
</reference>
<name>A0ABZ0B1R0_9BURK</name>
<feature type="domain" description="Ice-binding protein C-terminal" evidence="1">
    <location>
        <begin position="683"/>
        <end position="707"/>
    </location>
</feature>
<dbReference type="NCBIfam" id="TIGR02595">
    <property type="entry name" value="PEP_CTERM"/>
    <property type="match status" value="1"/>
</dbReference>
<dbReference type="NCBIfam" id="TIGR05002">
    <property type="entry name" value="NxxGxxAF_repeat"/>
    <property type="match status" value="5"/>
</dbReference>
<protein>
    <submittedName>
        <fullName evidence="2">PEP-CTERM sorting domain-containing protein</fullName>
    </submittedName>
</protein>
<dbReference type="Pfam" id="PF07589">
    <property type="entry name" value="PEP-CTERM"/>
    <property type="match status" value="1"/>
</dbReference>
<proteinExistence type="predicted"/>
<evidence type="ECO:0000259" key="1">
    <source>
        <dbReference type="Pfam" id="PF07589"/>
    </source>
</evidence>